<name>A0A0F9DJX6_9ZZZZ</name>
<evidence type="ECO:0000313" key="1">
    <source>
        <dbReference type="EMBL" id="KKL61929.1"/>
    </source>
</evidence>
<reference evidence="1" key="1">
    <citation type="journal article" date="2015" name="Nature">
        <title>Complex archaea that bridge the gap between prokaryotes and eukaryotes.</title>
        <authorList>
            <person name="Spang A."/>
            <person name="Saw J.H."/>
            <person name="Jorgensen S.L."/>
            <person name="Zaremba-Niedzwiedzka K."/>
            <person name="Martijn J."/>
            <person name="Lind A.E."/>
            <person name="van Eijk R."/>
            <person name="Schleper C."/>
            <person name="Guy L."/>
            <person name="Ettema T.J."/>
        </authorList>
    </citation>
    <scope>NUCLEOTIDE SEQUENCE</scope>
</reference>
<dbReference type="AlphaFoldDB" id="A0A0F9DJX6"/>
<comment type="caution">
    <text evidence="1">The sequence shown here is derived from an EMBL/GenBank/DDBJ whole genome shotgun (WGS) entry which is preliminary data.</text>
</comment>
<proteinExistence type="predicted"/>
<protein>
    <submittedName>
        <fullName evidence="1">Uncharacterized protein</fullName>
    </submittedName>
</protein>
<sequence>MQPRRKETRLVRKAFYRLKRDYGFPIRLYKITNVTLDLEAGTKTRRVRYKSIPRAVFVTAKLYRSFVYDLSYIAVNKNFVSGGFFDPEDRVILIDWQDTRDFEIEIDDYIVYDNKHYLVTGIRTFENDAGYLVKVRGTTGSELIDVALFEISNAIEITQTVVADAIP</sequence>
<dbReference type="EMBL" id="LAZR01028656">
    <property type="protein sequence ID" value="KKL61929.1"/>
    <property type="molecule type" value="Genomic_DNA"/>
</dbReference>
<organism evidence="1">
    <name type="scientific">marine sediment metagenome</name>
    <dbReference type="NCBI Taxonomy" id="412755"/>
    <lineage>
        <taxon>unclassified sequences</taxon>
        <taxon>metagenomes</taxon>
        <taxon>ecological metagenomes</taxon>
    </lineage>
</organism>
<accession>A0A0F9DJX6</accession>
<gene>
    <name evidence="1" type="ORF">LCGC14_2190320</name>
</gene>